<evidence type="ECO:0000313" key="1">
    <source>
        <dbReference type="EMBL" id="KAK3064471.1"/>
    </source>
</evidence>
<comment type="caution">
    <text evidence="1">The sequence shown here is derived from an EMBL/GenBank/DDBJ whole genome shotgun (WGS) entry which is preliminary data.</text>
</comment>
<dbReference type="EMBL" id="JAWDJW010006504">
    <property type="protein sequence ID" value="KAK3064471.1"/>
    <property type="molecule type" value="Genomic_DNA"/>
</dbReference>
<name>A0ACC3DAT0_9PEZI</name>
<keyword evidence="2" id="KW-1185">Reference proteome</keyword>
<sequence>MKATTLLTLLIPTLAAALPIINTQGNMPGKPRSSILSTSNSTTFATLPTIPYMSTVPIKVLCANVHKRTTTPLSPPLFSTSSNSSTSPTSSTCPKARQCQSKGDDKNKSEAILDKPTPDANKKQKTGMPGMPGLRSRDPGDSVPVRSTGGGGVEPFGRARRFSKWIIRREDEPDEDENEADENEADEDENEADENEADENEADENEADENEAHEDEEDETT</sequence>
<reference evidence="1" key="1">
    <citation type="submission" date="2024-09" db="EMBL/GenBank/DDBJ databases">
        <title>Black Yeasts Isolated from many extreme environments.</title>
        <authorList>
            <person name="Coleine C."/>
            <person name="Stajich J.E."/>
            <person name="Selbmann L."/>
        </authorList>
    </citation>
    <scope>NUCLEOTIDE SEQUENCE</scope>
    <source>
        <strain evidence="1">CCFEE 5737</strain>
    </source>
</reference>
<gene>
    <name evidence="1" type="ORF">LTS18_006927</name>
</gene>
<dbReference type="Proteomes" id="UP001186974">
    <property type="component" value="Unassembled WGS sequence"/>
</dbReference>
<protein>
    <submittedName>
        <fullName evidence="1">Uncharacterized protein</fullName>
    </submittedName>
</protein>
<organism evidence="1 2">
    <name type="scientific">Coniosporium uncinatum</name>
    <dbReference type="NCBI Taxonomy" id="93489"/>
    <lineage>
        <taxon>Eukaryota</taxon>
        <taxon>Fungi</taxon>
        <taxon>Dikarya</taxon>
        <taxon>Ascomycota</taxon>
        <taxon>Pezizomycotina</taxon>
        <taxon>Dothideomycetes</taxon>
        <taxon>Dothideomycetes incertae sedis</taxon>
        <taxon>Coniosporium</taxon>
    </lineage>
</organism>
<accession>A0ACC3DAT0</accession>
<proteinExistence type="predicted"/>
<evidence type="ECO:0000313" key="2">
    <source>
        <dbReference type="Proteomes" id="UP001186974"/>
    </source>
</evidence>